<organism evidence="2 3">
    <name type="scientific">Sediminihaliea albiluteola</name>
    <dbReference type="NCBI Taxonomy" id="2758564"/>
    <lineage>
        <taxon>Bacteria</taxon>
        <taxon>Pseudomonadati</taxon>
        <taxon>Pseudomonadota</taxon>
        <taxon>Gammaproteobacteria</taxon>
        <taxon>Cellvibrionales</taxon>
        <taxon>Halieaceae</taxon>
        <taxon>Sediminihaliea</taxon>
    </lineage>
</organism>
<dbReference type="Gene3D" id="1.25.40.880">
    <property type="entry name" value="Alkyl sulfatase, dimerisation domain"/>
    <property type="match status" value="1"/>
</dbReference>
<dbReference type="InterPro" id="IPR036866">
    <property type="entry name" value="RibonucZ/Hydroxyglut_hydro"/>
</dbReference>
<dbReference type="Gene3D" id="3.60.15.30">
    <property type="entry name" value="Metallo-beta-lactamase domain"/>
    <property type="match status" value="1"/>
</dbReference>
<name>A0A7W2TUH6_9GAMM</name>
<dbReference type="Pfam" id="PF00753">
    <property type="entry name" value="Lactamase_B"/>
    <property type="match status" value="1"/>
</dbReference>
<feature type="domain" description="Metallo-beta-lactamase" evidence="1">
    <location>
        <begin position="33"/>
        <end position="246"/>
    </location>
</feature>
<dbReference type="RefSeq" id="WP_182168958.1">
    <property type="nucleotide sequence ID" value="NZ_JACFXU010000013.1"/>
</dbReference>
<protein>
    <submittedName>
        <fullName evidence="2">MBL fold metallo-hydrolase</fullName>
    </submittedName>
</protein>
<evidence type="ECO:0000313" key="2">
    <source>
        <dbReference type="EMBL" id="MBA6412139.1"/>
    </source>
</evidence>
<comment type="caution">
    <text evidence="2">The sequence shown here is derived from an EMBL/GenBank/DDBJ whole genome shotgun (WGS) entry which is preliminary data.</text>
</comment>
<gene>
    <name evidence="2" type="ORF">H2508_03345</name>
</gene>
<dbReference type="EMBL" id="JACFXU010000013">
    <property type="protein sequence ID" value="MBA6412139.1"/>
    <property type="molecule type" value="Genomic_DNA"/>
</dbReference>
<dbReference type="SMART" id="SM00849">
    <property type="entry name" value="Lactamase_B"/>
    <property type="match status" value="1"/>
</dbReference>
<evidence type="ECO:0000313" key="3">
    <source>
        <dbReference type="Proteomes" id="UP000539350"/>
    </source>
</evidence>
<dbReference type="PANTHER" id="PTHR43223">
    <property type="entry name" value="ALKYL/ARYL-SULFATASE"/>
    <property type="match status" value="1"/>
</dbReference>
<dbReference type="InterPro" id="IPR052195">
    <property type="entry name" value="Bact_Alkyl/Aryl-Sulfatase"/>
</dbReference>
<keyword evidence="2" id="KW-0378">Hydrolase</keyword>
<dbReference type="InterPro" id="IPR001279">
    <property type="entry name" value="Metallo-B-lactamas"/>
</dbReference>
<keyword evidence="3" id="KW-1185">Reference proteome</keyword>
<dbReference type="PANTHER" id="PTHR43223:SF2">
    <property type="entry name" value="METALLO-BETA-LACTAMASE DOMAIN-CONTAINING PROTEIN"/>
    <property type="match status" value="1"/>
</dbReference>
<dbReference type="InterPro" id="IPR038536">
    <property type="entry name" value="Alkyl/aryl-sulf_dimr_sf"/>
</dbReference>
<dbReference type="Proteomes" id="UP000539350">
    <property type="component" value="Unassembled WGS sequence"/>
</dbReference>
<accession>A0A7W2TUH6</accession>
<dbReference type="AlphaFoldDB" id="A0A7W2TUH6"/>
<evidence type="ECO:0000259" key="1">
    <source>
        <dbReference type="SMART" id="SM00849"/>
    </source>
</evidence>
<dbReference type="InterPro" id="IPR029228">
    <property type="entry name" value="Alkyl_sulf_dimr"/>
</dbReference>
<sequence>MRTPIYKSRPYGPSAARFGGERINDFIVMSEGCSNSYLLETSEGNILINTGMGFEAPVHFKNYETHSSAKDSIKYVITTQGHVDHVGGVQYFRDKNPGLQYIAQAGIEEHQSYDARLSEFRARRSSFRFLDEFNNAFSYYAAEGYSDFNPQDRPSPDITFEERYELSLGGLDLVLIAVKGAETNDSLIVWLPQHKICLTGNLFGCPFGHFPNLVTIRGDRYRDALTCAAAAQTVLDLEAETILYGHHAPVLGKELIKSELCAYRDAIHYVHNETVKGMNEGKELHTLMQEIQLPPELEVGQGYGKVSWSVRAIWENYAGWFHHNSTTELYSVPQKSVHADLIELAGIDALIERAQQKLKEGKLEESLHLLDIIFSEQPKQEQAIELAIKVHEKLLKDADNFWLNGWLENQIKLLKGGKTTPLAYD</sequence>
<dbReference type="GO" id="GO:0016787">
    <property type="term" value="F:hydrolase activity"/>
    <property type="evidence" value="ECO:0007669"/>
    <property type="project" value="UniProtKB-KW"/>
</dbReference>
<reference evidence="2 3" key="1">
    <citation type="submission" date="2020-07" db="EMBL/GenBank/DDBJ databases">
        <title>Halieaceae bacterium, F7430, whole genome shotgun sequencing project.</title>
        <authorList>
            <person name="Jiang S."/>
            <person name="Liu Z.W."/>
            <person name="Du Z.J."/>
        </authorList>
    </citation>
    <scope>NUCLEOTIDE SEQUENCE [LARGE SCALE GENOMIC DNA]</scope>
    <source>
        <strain evidence="2 3">F7430</strain>
    </source>
</reference>
<dbReference type="GO" id="GO:0046983">
    <property type="term" value="F:protein dimerization activity"/>
    <property type="evidence" value="ECO:0007669"/>
    <property type="project" value="InterPro"/>
</dbReference>
<proteinExistence type="predicted"/>
<dbReference type="SUPFAM" id="SSF56281">
    <property type="entry name" value="Metallo-hydrolase/oxidoreductase"/>
    <property type="match status" value="1"/>
</dbReference>
<dbReference type="Pfam" id="PF14863">
    <property type="entry name" value="Alkyl_sulf_dimr"/>
    <property type="match status" value="1"/>
</dbReference>